<sequence length="818" mass="93042">MAPDVIKIGKDWFSARGWKAFPFQLEAWQAFLDGRHGLVNAPTGSGKTYSLLMPALLEFIRDNPDYKTKKNNGLQIIWITPIRALSKEIELSGNRVIEGLGLPWKVGVRSGDTSLKERARQKEKPPELLITTPESLHLLMAQKEYPDFFKSLRAVVADEWHELMGSKRGVQVELALSRLKTISPHLKVWGISATIGNMDQALEALLGNYYHEKDYAVVRSDIEKKVEVVSVLPDTLDTLPWAGHLGIQLLQKVIDIVKGSSTTLIFTNTRSFAEIWYHRMLDAAPELSGLIAMHHGSISQELRNWVEEQLHEGKLKAVVCTSSLDLGVDFRPVETVIQVGGPKGVARFLQRAGRSGHQPGAVSRIYFVPTHSLELMEAAAIREAITQKIVEDRLPYIRSFDVLIQYLTTLSVSDGFYPDQIFAEIKTTFCYNSVSEDEWNWLLNFITTGGDSLQAYDEYRKVGIHEGLYKIENRTLAMRHRLSIGTIVGDSSLFVRFVSGKYLGTVEEYFISRLNPGDVFWFAGRNLELVRIKEMEAQVRKSSKKSGAVPSWQGGRMPLSSQMSEMIRLKLDEVVRGVEKDDELVFLRPLFALQQERSHLPSKSEFLIEYFKSTEGYHVLMYPFEGRFVHEGMGALVAYRIAQIQPITFSIAMNDYGFELLSDQPIPIDEAIETNVLGVENLLKDIQASINSTEMARRKFRDIAAISGLVFKGYPGKPIKDRYLQSSSQLFFNVFHDYEAHNLLLQQAYEEVMDFQLEEARLRRALERIAQQKIIITHPDKPTPFAFPIMVDRTREKLTSEKLEDRVKRMALQFDSLD</sequence>
<dbReference type="InterPro" id="IPR027417">
    <property type="entry name" value="P-loop_NTPase"/>
</dbReference>
<dbReference type="EMBL" id="JAERRB010000001">
    <property type="protein sequence ID" value="MBL0739701.1"/>
    <property type="molecule type" value="Genomic_DNA"/>
</dbReference>
<dbReference type="SMART" id="SM00490">
    <property type="entry name" value="HELICc"/>
    <property type="match status" value="1"/>
</dbReference>
<dbReference type="Gene3D" id="3.40.50.300">
    <property type="entry name" value="P-loop containing nucleotide triphosphate hydrolases"/>
    <property type="match status" value="2"/>
</dbReference>
<dbReference type="PANTHER" id="PTHR47962:SF3">
    <property type="entry name" value="LARGE ATP-DEPENDENT HELICASE-RELATED PROTEIN"/>
    <property type="match status" value="1"/>
</dbReference>
<dbReference type="PROSITE" id="PS51194">
    <property type="entry name" value="HELICASE_CTER"/>
    <property type="match status" value="1"/>
</dbReference>
<reference evidence="12 13" key="1">
    <citation type="submission" date="2021-01" db="EMBL/GenBank/DDBJ databases">
        <title>Chryseolinea sp. Jin1 Genome sequencing and assembly.</title>
        <authorList>
            <person name="Kim I."/>
        </authorList>
    </citation>
    <scope>NUCLEOTIDE SEQUENCE [LARGE SCALE GENOMIC DNA]</scope>
    <source>
        <strain evidence="12 13">Jin1</strain>
    </source>
</reference>
<comment type="caution">
    <text evidence="12">The sequence shown here is derived from an EMBL/GenBank/DDBJ whole genome shotgun (WGS) entry which is preliminary data.</text>
</comment>
<evidence type="ECO:0000256" key="3">
    <source>
        <dbReference type="ARBA" id="ARBA00022801"/>
    </source>
</evidence>
<dbReference type="NCBIfam" id="TIGR04121">
    <property type="entry name" value="DEXH_lig_assoc"/>
    <property type="match status" value="1"/>
</dbReference>
<dbReference type="SUPFAM" id="SSF52540">
    <property type="entry name" value="P-loop containing nucleoside triphosphate hydrolases"/>
    <property type="match status" value="1"/>
</dbReference>
<evidence type="ECO:0000256" key="2">
    <source>
        <dbReference type="ARBA" id="ARBA00022763"/>
    </source>
</evidence>
<keyword evidence="6" id="KW-0238">DNA-binding</keyword>
<dbReference type="Pfam" id="PF19306">
    <property type="entry name" value="WHD_Lhr"/>
    <property type="match status" value="1"/>
</dbReference>
<evidence type="ECO:0000259" key="11">
    <source>
        <dbReference type="PROSITE" id="PS51194"/>
    </source>
</evidence>
<evidence type="ECO:0000256" key="8">
    <source>
        <dbReference type="ARBA" id="ARBA00023235"/>
    </source>
</evidence>
<dbReference type="InterPro" id="IPR045628">
    <property type="entry name" value="Lhr_WH_dom"/>
</dbReference>
<keyword evidence="8" id="KW-0413">Isomerase</keyword>
<dbReference type="InterPro" id="IPR014001">
    <property type="entry name" value="Helicase_ATP-bd"/>
</dbReference>
<gene>
    <name evidence="12" type="ORF">JI741_00665</name>
</gene>
<keyword evidence="5" id="KW-0067">ATP-binding</keyword>
<feature type="domain" description="Helicase ATP-binding" evidence="10">
    <location>
        <begin position="28"/>
        <end position="213"/>
    </location>
</feature>
<dbReference type="InterPro" id="IPR026362">
    <property type="entry name" value="DEXH_lig_assoc"/>
</dbReference>
<keyword evidence="4" id="KW-0347">Helicase</keyword>
<dbReference type="Pfam" id="PF00271">
    <property type="entry name" value="Helicase_C"/>
    <property type="match status" value="1"/>
</dbReference>
<keyword evidence="3" id="KW-0378">Hydrolase</keyword>
<evidence type="ECO:0000256" key="9">
    <source>
        <dbReference type="ARBA" id="ARBA00093467"/>
    </source>
</evidence>
<dbReference type="GO" id="GO:0016874">
    <property type="term" value="F:ligase activity"/>
    <property type="evidence" value="ECO:0007669"/>
    <property type="project" value="UniProtKB-KW"/>
</dbReference>
<dbReference type="InterPro" id="IPR017170">
    <property type="entry name" value="Lhr-like"/>
</dbReference>
<keyword evidence="1" id="KW-0547">Nucleotide-binding</keyword>
<dbReference type="RefSeq" id="WP_202006674.1">
    <property type="nucleotide sequence ID" value="NZ_JAERRB010000001.1"/>
</dbReference>
<accession>A0ABS1KN59</accession>
<protein>
    <submittedName>
        <fullName evidence="12">Ligase-associated DNA damage response DEXH box helicase</fullName>
    </submittedName>
</protein>
<evidence type="ECO:0000256" key="1">
    <source>
        <dbReference type="ARBA" id="ARBA00022741"/>
    </source>
</evidence>
<evidence type="ECO:0000259" key="10">
    <source>
        <dbReference type="PROSITE" id="PS51192"/>
    </source>
</evidence>
<evidence type="ECO:0000256" key="4">
    <source>
        <dbReference type="ARBA" id="ARBA00022806"/>
    </source>
</evidence>
<dbReference type="PANTHER" id="PTHR47962">
    <property type="entry name" value="ATP-DEPENDENT HELICASE LHR-RELATED-RELATED"/>
    <property type="match status" value="1"/>
</dbReference>
<evidence type="ECO:0000256" key="5">
    <source>
        <dbReference type="ARBA" id="ARBA00022840"/>
    </source>
</evidence>
<dbReference type="Proteomes" id="UP000613030">
    <property type="component" value="Unassembled WGS sequence"/>
</dbReference>
<dbReference type="Pfam" id="PF00270">
    <property type="entry name" value="DEAD"/>
    <property type="match status" value="1"/>
</dbReference>
<name>A0ABS1KN59_9BACT</name>
<dbReference type="InterPro" id="IPR052511">
    <property type="entry name" value="ATP-dep_Helicase"/>
</dbReference>
<dbReference type="InterPro" id="IPR013701">
    <property type="entry name" value="Lhr-like_DEAD/DEAH_assoc"/>
</dbReference>
<keyword evidence="13" id="KW-1185">Reference proteome</keyword>
<organism evidence="12 13">
    <name type="scientific">Chryseolinea lacunae</name>
    <dbReference type="NCBI Taxonomy" id="2801331"/>
    <lineage>
        <taxon>Bacteria</taxon>
        <taxon>Pseudomonadati</taxon>
        <taxon>Bacteroidota</taxon>
        <taxon>Cytophagia</taxon>
        <taxon>Cytophagales</taxon>
        <taxon>Fulvivirgaceae</taxon>
        <taxon>Chryseolinea</taxon>
    </lineage>
</organism>
<keyword evidence="7" id="KW-0234">DNA repair</keyword>
<evidence type="ECO:0000313" key="12">
    <source>
        <dbReference type="EMBL" id="MBL0739701.1"/>
    </source>
</evidence>
<dbReference type="Pfam" id="PF08494">
    <property type="entry name" value="DEAD_assoc"/>
    <property type="match status" value="1"/>
</dbReference>
<dbReference type="InterPro" id="IPR011545">
    <property type="entry name" value="DEAD/DEAH_box_helicase_dom"/>
</dbReference>
<feature type="domain" description="Helicase C-terminal" evidence="11">
    <location>
        <begin position="248"/>
        <end position="408"/>
    </location>
</feature>
<evidence type="ECO:0000256" key="6">
    <source>
        <dbReference type="ARBA" id="ARBA00023125"/>
    </source>
</evidence>
<dbReference type="SMART" id="SM00487">
    <property type="entry name" value="DEXDc"/>
    <property type="match status" value="1"/>
</dbReference>
<keyword evidence="12" id="KW-0436">Ligase</keyword>
<dbReference type="CDD" id="cd18796">
    <property type="entry name" value="SF2_C_LHR"/>
    <property type="match status" value="1"/>
</dbReference>
<proteinExistence type="inferred from homology"/>
<dbReference type="PIRSF" id="PIRSF037307">
    <property type="entry name" value="Lhr-like_helic_prd"/>
    <property type="match status" value="1"/>
</dbReference>
<dbReference type="PROSITE" id="PS51192">
    <property type="entry name" value="HELICASE_ATP_BIND_1"/>
    <property type="match status" value="1"/>
</dbReference>
<dbReference type="InterPro" id="IPR001650">
    <property type="entry name" value="Helicase_C-like"/>
</dbReference>
<evidence type="ECO:0000313" key="13">
    <source>
        <dbReference type="Proteomes" id="UP000613030"/>
    </source>
</evidence>
<keyword evidence="2" id="KW-0227">DNA damage</keyword>
<comment type="similarity">
    <text evidence="9">Belongs to the Lhr helicase family. Lhr-Core subfamily.</text>
</comment>
<evidence type="ECO:0000256" key="7">
    <source>
        <dbReference type="ARBA" id="ARBA00023204"/>
    </source>
</evidence>